<feature type="region of interest" description="Disordered" evidence="9">
    <location>
        <begin position="255"/>
        <end position="286"/>
    </location>
</feature>
<protein>
    <recommendedName>
        <fullName evidence="8">Structure-specific endonuclease subunit SLX1 homolog</fullName>
        <ecNumber evidence="8">3.1.-.-</ecNumber>
    </recommendedName>
</protein>
<evidence type="ECO:0000313" key="12">
    <source>
        <dbReference type="Proteomes" id="UP001162060"/>
    </source>
</evidence>
<dbReference type="Pfam" id="PF21202">
    <property type="entry name" value="SLX1_C"/>
    <property type="match status" value="1"/>
</dbReference>
<comment type="similarity">
    <text evidence="8">Belongs to the SLX1 family.</text>
</comment>
<dbReference type="GO" id="GO:0008821">
    <property type="term" value="F:crossover junction DNA endonuclease activity"/>
    <property type="evidence" value="ECO:0007669"/>
    <property type="project" value="TreeGrafter"/>
</dbReference>
<dbReference type="EMBL" id="CAKLBY020000227">
    <property type="protein sequence ID" value="CAK7937745.1"/>
    <property type="molecule type" value="Genomic_DNA"/>
</dbReference>
<dbReference type="InterPro" id="IPR027520">
    <property type="entry name" value="Slx1"/>
</dbReference>
<dbReference type="PROSITE" id="PS50164">
    <property type="entry name" value="GIY_YIG"/>
    <property type="match status" value="1"/>
</dbReference>
<comment type="caution">
    <text evidence="11">The sequence shown here is derived from an EMBL/GenBank/DDBJ whole genome shotgun (WGS) entry which is preliminary data.</text>
</comment>
<dbReference type="EC" id="3.1.-.-" evidence="8"/>
<evidence type="ECO:0000256" key="9">
    <source>
        <dbReference type="SAM" id="MobiDB-lite"/>
    </source>
</evidence>
<dbReference type="GO" id="GO:0017108">
    <property type="term" value="F:5'-flap endonuclease activity"/>
    <property type="evidence" value="ECO:0007669"/>
    <property type="project" value="InterPro"/>
</dbReference>
<dbReference type="GO" id="GO:0033557">
    <property type="term" value="C:Slx1-Slx4 complex"/>
    <property type="evidence" value="ECO:0007669"/>
    <property type="project" value="UniProtKB-UniRule"/>
</dbReference>
<organism evidence="11 12">
    <name type="scientific">Peronospora matthiolae</name>
    <dbReference type="NCBI Taxonomy" id="2874970"/>
    <lineage>
        <taxon>Eukaryota</taxon>
        <taxon>Sar</taxon>
        <taxon>Stramenopiles</taxon>
        <taxon>Oomycota</taxon>
        <taxon>Peronosporomycetes</taxon>
        <taxon>Peronosporales</taxon>
        <taxon>Peronosporaceae</taxon>
        <taxon>Peronospora</taxon>
    </lineage>
</organism>
<keyword evidence="7 8" id="KW-0539">Nucleus</keyword>
<comment type="subunit">
    <text evidence="8">Forms a heterodimer with a member of the SLX4 family.</text>
</comment>
<evidence type="ECO:0000256" key="3">
    <source>
        <dbReference type="ARBA" id="ARBA00022763"/>
    </source>
</evidence>
<dbReference type="PANTHER" id="PTHR20208:SF10">
    <property type="entry name" value="STRUCTURE-SPECIFIC ENDONUCLEASE SUBUNIT SLX1"/>
    <property type="match status" value="1"/>
</dbReference>
<keyword evidence="2 8" id="KW-0255">Endonuclease</keyword>
<keyword evidence="6 8" id="KW-0234">DNA repair</keyword>
<keyword evidence="1 8" id="KW-0540">Nuclease</keyword>
<keyword evidence="5 8" id="KW-0233">DNA recombination</keyword>
<evidence type="ECO:0000259" key="10">
    <source>
        <dbReference type="PROSITE" id="PS50164"/>
    </source>
</evidence>
<comment type="function">
    <text evidence="8">Catalytic subunit of a heterodimeric structure-specific endonuclease that resolves DNA secondary structures generated during DNA repair and recombination. Has endonuclease activity towards branched DNA substrates, introducing single-strand cuts in duplex DNA close to junctions with ss-DNA.</text>
</comment>
<name>A0AAV1UTB2_9STRA</name>
<dbReference type="Proteomes" id="UP001162060">
    <property type="component" value="Unassembled WGS sequence"/>
</dbReference>
<evidence type="ECO:0000256" key="2">
    <source>
        <dbReference type="ARBA" id="ARBA00022759"/>
    </source>
</evidence>
<dbReference type="Gene3D" id="3.30.40.10">
    <property type="entry name" value="Zinc/RING finger domain, C3HC4 (zinc finger)"/>
    <property type="match status" value="1"/>
</dbReference>
<comment type="subcellular location">
    <subcellularLocation>
        <location evidence="8">Nucleus</location>
    </subcellularLocation>
</comment>
<keyword evidence="4 8" id="KW-0378">Hydrolase</keyword>
<accession>A0AAV1UTB2</accession>
<comment type="cofactor">
    <cofactor evidence="8">
        <name>a divalent metal cation</name>
        <dbReference type="ChEBI" id="CHEBI:60240"/>
    </cofactor>
</comment>
<evidence type="ECO:0000256" key="1">
    <source>
        <dbReference type="ARBA" id="ARBA00022722"/>
    </source>
</evidence>
<feature type="domain" description="GIY-YIG" evidence="10">
    <location>
        <begin position="2"/>
        <end position="85"/>
    </location>
</feature>
<dbReference type="GO" id="GO:0000724">
    <property type="term" value="P:double-strand break repair via homologous recombination"/>
    <property type="evidence" value="ECO:0007669"/>
    <property type="project" value="TreeGrafter"/>
</dbReference>
<proteinExistence type="inferred from homology"/>
<gene>
    <name evidence="11" type="ORF">PM001_LOCUS22895</name>
</gene>
<dbReference type="InterPro" id="IPR035901">
    <property type="entry name" value="GIY-YIG_endonuc_sf"/>
</dbReference>
<evidence type="ECO:0000256" key="7">
    <source>
        <dbReference type="ARBA" id="ARBA00023242"/>
    </source>
</evidence>
<dbReference type="InterPro" id="IPR048749">
    <property type="entry name" value="SLX1_C"/>
</dbReference>
<evidence type="ECO:0000313" key="11">
    <source>
        <dbReference type="EMBL" id="CAK7937745.1"/>
    </source>
</evidence>
<dbReference type="InterPro" id="IPR050381">
    <property type="entry name" value="SLX1_endonuclease"/>
</dbReference>
<dbReference type="PANTHER" id="PTHR20208">
    <property type="entry name" value="STRUCTURE-SPECIFIC ENDONUCLEASE SUBUNIT SLX1"/>
    <property type="match status" value="1"/>
</dbReference>
<dbReference type="AlphaFoldDB" id="A0AAV1UTB2"/>
<dbReference type="CDD" id="cd10455">
    <property type="entry name" value="GIY-YIG_SLX1"/>
    <property type="match status" value="1"/>
</dbReference>
<dbReference type="InterPro" id="IPR000305">
    <property type="entry name" value="GIY-YIG_endonuc"/>
</dbReference>
<dbReference type="Pfam" id="PF01541">
    <property type="entry name" value="GIY-YIG"/>
    <property type="match status" value="1"/>
</dbReference>
<comment type="caution">
    <text evidence="8">Lacks conserved residue(s) required for the propagation of feature annotation.</text>
</comment>
<evidence type="ECO:0000256" key="5">
    <source>
        <dbReference type="ARBA" id="ARBA00023172"/>
    </source>
</evidence>
<keyword evidence="3 8" id="KW-0227">DNA damage</keyword>
<reference evidence="11" key="1">
    <citation type="submission" date="2024-01" db="EMBL/GenBank/DDBJ databases">
        <authorList>
            <person name="Webb A."/>
        </authorList>
    </citation>
    <scope>NUCLEOTIDE SEQUENCE</scope>
    <source>
        <strain evidence="11">Pm1</strain>
    </source>
</reference>
<dbReference type="InterPro" id="IPR013083">
    <property type="entry name" value="Znf_RING/FYVE/PHD"/>
</dbReference>
<dbReference type="HAMAP" id="MF_03100">
    <property type="entry name" value="Endonuc_su_Slx1"/>
    <property type="match status" value="1"/>
</dbReference>
<evidence type="ECO:0000256" key="6">
    <source>
        <dbReference type="ARBA" id="ARBA00023204"/>
    </source>
</evidence>
<evidence type="ECO:0000256" key="8">
    <source>
        <dbReference type="HAMAP-Rule" id="MF_03100"/>
    </source>
</evidence>
<dbReference type="Gene3D" id="3.40.1440.10">
    <property type="entry name" value="GIY-YIG endonuclease"/>
    <property type="match status" value="1"/>
</dbReference>
<sequence>MSFFACYLLTPVQPPQRMRCTYLGFTVSPVRRLRQHNGELVNGAKRTRRYRPWEMIVIVHGFPSKYRALQFEWVWQHPFVSKLTKSQLNFLRGSRGFGAPQSVKRKLIEVLEIVNVEPFKSLKLTVSFTSNEVHSIARGLGARYGCVTCETRALTTFAGAGKKVMLPTTSTCYICENNLHAELEDGEEIRHEEAIRCYYEQCEMWCHLLCLADHFRSMNDEEGETQDLVGSGECPKCQQTLQLSVMSRRHGETVMKANTKSKERQKQSWGRPRSVRRIANDDLSKSDTVVEPEERVAKEGSSQARMVAVNVGPSLPPDEFVAAEYDSDGWFEDEDMHCLDGSNGDMMALHSQRSNSFGDVRDAQTVVRCKTETLLIDLTE</sequence>
<evidence type="ECO:0000256" key="4">
    <source>
        <dbReference type="ARBA" id="ARBA00022801"/>
    </source>
</evidence>